<reference evidence="1 2" key="1">
    <citation type="submission" date="2019-05" db="EMBL/GenBank/DDBJ databases">
        <authorList>
            <consortium name="Pathogen Informatics"/>
        </authorList>
    </citation>
    <scope>NUCLEOTIDE SEQUENCE [LARGE SCALE GENOMIC DNA]</scope>
    <source>
        <strain evidence="1 2">NCTC5338</strain>
    </source>
</reference>
<gene>
    <name evidence="1" type="ORF">NCTC5338_01697</name>
</gene>
<evidence type="ECO:0000313" key="2">
    <source>
        <dbReference type="Proteomes" id="UP000307982"/>
    </source>
</evidence>
<dbReference type="OrthoDB" id="9944188at2"/>
<evidence type="ECO:0000313" key="1">
    <source>
        <dbReference type="EMBL" id="VTS73047.1"/>
    </source>
</evidence>
<accession>A0A4V6LF75</accession>
<name>A0A4V6LF75_9STRE</name>
<proteinExistence type="predicted"/>
<dbReference type="AlphaFoldDB" id="A0A4V6LF75"/>
<dbReference type="EMBL" id="LR594040">
    <property type="protein sequence ID" value="VTS73047.1"/>
    <property type="molecule type" value="Genomic_DNA"/>
</dbReference>
<organism evidence="1 2">
    <name type="scientific">Streptococcus australis</name>
    <dbReference type="NCBI Taxonomy" id="113107"/>
    <lineage>
        <taxon>Bacteria</taxon>
        <taxon>Bacillati</taxon>
        <taxon>Bacillota</taxon>
        <taxon>Bacilli</taxon>
        <taxon>Lactobacillales</taxon>
        <taxon>Streptococcaceae</taxon>
        <taxon>Streptococcus</taxon>
    </lineage>
</organism>
<sequence>MTEFRLGWFCYILQKSEKKKRNQEDFVNSVLNRLVGENNPKISFIPEINRVSSNRIFTGDEEVPEFYREALPISDLSFQSQRIADILKDLNRDETFDYNQAVFKIKSALLNQAKKATVVFGSEKIELLNHCQENEFYLATLLIFLVNLSNIPSKNSEELRQAQIINQHIFKYLENEILLTPYSHRKAIEEALKSQQQIFYFDLYKPEALNDNKNLVSSTLKVLIQDSISKMPIIQNGFIIQNETINERIAQFIESNFKDSNKLTLIAGFCKNEDEFHEVIDRHLPKEAINKIFKVKSFALSIKASYDYTASKMKNMVILTENVVNYLENRAFTTQDKIELTVGGSNNLENDEIIFYLLIDFTLSIKR</sequence>
<protein>
    <submittedName>
        <fullName evidence="1">Uncharacterized protein</fullName>
    </submittedName>
</protein>
<dbReference type="Proteomes" id="UP000307982">
    <property type="component" value="Chromosome"/>
</dbReference>